<name>A0A010RV38_PSEFL</name>
<protein>
    <submittedName>
        <fullName evidence="1">Invasion protein PrgJ</fullName>
    </submittedName>
</protein>
<dbReference type="AlphaFoldDB" id="A0A010RV38"/>
<gene>
    <name evidence="1" type="ORF">HK44_022910</name>
</gene>
<proteinExistence type="predicted"/>
<dbReference type="PATRIC" id="fig|1042209.11.peg.1125"/>
<evidence type="ECO:0000313" key="2">
    <source>
        <dbReference type="Proteomes" id="UP000022611"/>
    </source>
</evidence>
<dbReference type="RefSeq" id="WP_019689515.1">
    <property type="nucleotide sequence ID" value="NZ_AFOY02000004.1"/>
</dbReference>
<dbReference type="OrthoDB" id="6895572at2"/>
<dbReference type="Proteomes" id="UP000022611">
    <property type="component" value="Unassembled WGS sequence"/>
</dbReference>
<dbReference type="HOGENOM" id="CLU_162047_1_0_6"/>
<sequence length="102" mass="11004">MSPQSILHSNVQQTAFAELRSSQESPIVSLESRLIEAFAGSAVNSGQEVSAINQLLQSPDITSPEVLTQLQERVGQYNVDINLLNVLVRKAVGTAETLLRAS</sequence>
<dbReference type="InterPro" id="IPR047754">
    <property type="entry name" value="T3SS_SctI-like"/>
</dbReference>
<dbReference type="NCBIfam" id="NF038054">
    <property type="entry name" value="T3SS_SctI"/>
    <property type="match status" value="1"/>
</dbReference>
<accession>A0A010RV38</accession>
<dbReference type="EMBL" id="AFOY02000004">
    <property type="protein sequence ID" value="EXF96161.1"/>
    <property type="molecule type" value="Genomic_DNA"/>
</dbReference>
<reference evidence="1 2" key="1">
    <citation type="journal article" date="2011" name="J. Bacteriol.">
        <title>Draft genome sequence of the polycyclic aromatic hydrocarbon-degrading, genetically engineered bioluminescent bioreporter Pseudomonas fluorescens HK44.</title>
        <authorList>
            <person name="Chauhan A."/>
            <person name="Layton A.C."/>
            <person name="Williams D.E."/>
            <person name="Smartt A.E."/>
            <person name="Ripp S."/>
            <person name="Karpinets T.V."/>
            <person name="Brown S.D."/>
            <person name="Sayler G.S."/>
        </authorList>
    </citation>
    <scope>NUCLEOTIDE SEQUENCE [LARGE SCALE GENOMIC DNA]</scope>
    <source>
        <strain evidence="1 2">HK44</strain>
    </source>
</reference>
<comment type="caution">
    <text evidence="1">The sequence shown here is derived from an EMBL/GenBank/DDBJ whole genome shotgun (WGS) entry which is preliminary data.</text>
</comment>
<evidence type="ECO:0000313" key="1">
    <source>
        <dbReference type="EMBL" id="EXF96161.1"/>
    </source>
</evidence>
<organism evidence="1 2">
    <name type="scientific">Pseudomonas fluorescens HK44</name>
    <dbReference type="NCBI Taxonomy" id="1042209"/>
    <lineage>
        <taxon>Bacteria</taxon>
        <taxon>Pseudomonadati</taxon>
        <taxon>Pseudomonadota</taxon>
        <taxon>Gammaproteobacteria</taxon>
        <taxon>Pseudomonadales</taxon>
        <taxon>Pseudomonadaceae</taxon>
        <taxon>Pseudomonas</taxon>
    </lineage>
</organism>